<dbReference type="RefSeq" id="WP_156858448.1">
    <property type="nucleotide sequence ID" value="NZ_WOWR01000004.1"/>
</dbReference>
<dbReference type="Proteomes" id="UP000442695">
    <property type="component" value="Unassembled WGS sequence"/>
</dbReference>
<evidence type="ECO:0000313" key="2">
    <source>
        <dbReference type="EMBL" id="KAF0255860.1"/>
    </source>
</evidence>
<reference evidence="2 3" key="1">
    <citation type="submission" date="2019-12" db="EMBL/GenBank/DDBJ databases">
        <authorList>
            <person name="Woiski C."/>
        </authorList>
    </citation>
    <scope>NUCLEOTIDE SEQUENCE [LARGE SCALE GENOMIC DNA]</scope>
    <source>
        <strain evidence="2 3">BOE100</strain>
    </source>
</reference>
<feature type="compositionally biased region" description="Basic and acidic residues" evidence="1">
    <location>
        <begin position="17"/>
        <end position="34"/>
    </location>
</feature>
<dbReference type="EMBL" id="WOWR01000004">
    <property type="protein sequence ID" value="KAF0255860.1"/>
    <property type="molecule type" value="Genomic_DNA"/>
</dbReference>
<sequence length="117" mass="12519">MVIDENTPGQVSQQVICDKHGDETSQRHGTKEVEVPLPPDDESPVEEEMDDVDANNSVSSEHPNPSGASGRRDVRRDSQLKEGAPIPDDPRINPGLGNDKESQRSPGVPASDPESGA</sequence>
<gene>
    <name evidence="2" type="ORF">GN299_05125</name>
</gene>
<accession>A0A7V8J5T2</accession>
<dbReference type="AlphaFoldDB" id="A0A7V8J5T2"/>
<name>A0A7V8J5T2_PSEPU</name>
<feature type="compositionally biased region" description="Acidic residues" evidence="1">
    <location>
        <begin position="39"/>
        <end position="53"/>
    </location>
</feature>
<feature type="compositionally biased region" description="Basic and acidic residues" evidence="1">
    <location>
        <begin position="70"/>
        <end position="80"/>
    </location>
</feature>
<feature type="region of interest" description="Disordered" evidence="1">
    <location>
        <begin position="1"/>
        <end position="117"/>
    </location>
</feature>
<evidence type="ECO:0000313" key="3">
    <source>
        <dbReference type="Proteomes" id="UP000442695"/>
    </source>
</evidence>
<evidence type="ECO:0000256" key="1">
    <source>
        <dbReference type="SAM" id="MobiDB-lite"/>
    </source>
</evidence>
<organism evidence="2 3">
    <name type="scientific">Pseudomonas putida</name>
    <name type="common">Arthrobacter siderocapsulatus</name>
    <dbReference type="NCBI Taxonomy" id="303"/>
    <lineage>
        <taxon>Bacteria</taxon>
        <taxon>Pseudomonadati</taxon>
        <taxon>Pseudomonadota</taxon>
        <taxon>Gammaproteobacteria</taxon>
        <taxon>Pseudomonadales</taxon>
        <taxon>Pseudomonadaceae</taxon>
        <taxon>Pseudomonas</taxon>
    </lineage>
</organism>
<protein>
    <submittedName>
        <fullName evidence="2">Uncharacterized protein</fullName>
    </submittedName>
</protein>
<feature type="compositionally biased region" description="Polar residues" evidence="1">
    <location>
        <begin position="54"/>
        <end position="67"/>
    </location>
</feature>
<comment type="caution">
    <text evidence="2">The sequence shown here is derived from an EMBL/GenBank/DDBJ whole genome shotgun (WGS) entry which is preliminary data.</text>
</comment>
<proteinExistence type="predicted"/>